<evidence type="ECO:0000259" key="7">
    <source>
        <dbReference type="PROSITE" id="PS50067"/>
    </source>
</evidence>
<dbReference type="GO" id="GO:0008017">
    <property type="term" value="F:microtubule binding"/>
    <property type="evidence" value="ECO:0007669"/>
    <property type="project" value="InterPro"/>
</dbReference>
<evidence type="ECO:0000256" key="6">
    <source>
        <dbReference type="SAM" id="MobiDB-lite"/>
    </source>
</evidence>
<evidence type="ECO:0000256" key="1">
    <source>
        <dbReference type="ARBA" id="ARBA00022741"/>
    </source>
</evidence>
<evidence type="ECO:0000256" key="3">
    <source>
        <dbReference type="PROSITE-ProRule" id="PRU00283"/>
    </source>
</evidence>
<dbReference type="GO" id="GO:0005524">
    <property type="term" value="F:ATP binding"/>
    <property type="evidence" value="ECO:0007669"/>
    <property type="project" value="UniProtKB-UniRule"/>
</dbReference>
<dbReference type="InterPro" id="IPR027417">
    <property type="entry name" value="P-loop_NTPase"/>
</dbReference>
<keyword evidence="1 3" id="KW-0547">Nucleotide-binding</keyword>
<evidence type="ECO:0000313" key="8">
    <source>
        <dbReference type="EMBL" id="GBG33339.1"/>
    </source>
</evidence>
<dbReference type="OrthoDB" id="3176171at2759"/>
<feature type="region of interest" description="Disordered" evidence="6">
    <location>
        <begin position="389"/>
        <end position="419"/>
    </location>
</feature>
<keyword evidence="2 3" id="KW-0067">ATP-binding</keyword>
<evidence type="ECO:0000256" key="5">
    <source>
        <dbReference type="SAM" id="Coils"/>
    </source>
</evidence>
<dbReference type="GO" id="GO:0003777">
    <property type="term" value="F:microtubule motor activity"/>
    <property type="evidence" value="ECO:0007669"/>
    <property type="project" value="InterPro"/>
</dbReference>
<feature type="binding site" evidence="3">
    <location>
        <begin position="107"/>
        <end position="114"/>
    </location>
    <ligand>
        <name>ATP</name>
        <dbReference type="ChEBI" id="CHEBI:30616"/>
    </ligand>
</feature>
<keyword evidence="4" id="KW-0493">Microtubule</keyword>
<dbReference type="Pfam" id="PF00225">
    <property type="entry name" value="Kinesin"/>
    <property type="match status" value="1"/>
</dbReference>
<evidence type="ECO:0000256" key="4">
    <source>
        <dbReference type="RuleBase" id="RU000394"/>
    </source>
</evidence>
<reference evidence="8 9" key="1">
    <citation type="submission" date="2017-12" db="EMBL/GenBank/DDBJ databases">
        <title>Sequencing, de novo assembly and annotation of complete genome of a new Thraustochytrid species, strain FCC1311.</title>
        <authorList>
            <person name="Sedici K."/>
            <person name="Godart F."/>
            <person name="Aiese Cigliano R."/>
            <person name="Sanseverino W."/>
            <person name="Barakat M."/>
            <person name="Ortet P."/>
            <person name="Marechal E."/>
            <person name="Cagnac O."/>
            <person name="Amato A."/>
        </authorList>
    </citation>
    <scope>NUCLEOTIDE SEQUENCE [LARGE SCALE GENOMIC DNA]</scope>
</reference>
<dbReference type="EMBL" id="BEYU01000154">
    <property type="protein sequence ID" value="GBG33339.1"/>
    <property type="molecule type" value="Genomic_DNA"/>
</dbReference>
<dbReference type="AlphaFoldDB" id="A0A2R5GSQ1"/>
<feature type="compositionally biased region" description="Polar residues" evidence="6">
    <location>
        <begin position="769"/>
        <end position="788"/>
    </location>
</feature>
<dbReference type="InterPro" id="IPR036961">
    <property type="entry name" value="Kinesin_motor_dom_sf"/>
</dbReference>
<dbReference type="Gene3D" id="3.40.850.10">
    <property type="entry name" value="Kinesin motor domain"/>
    <property type="match status" value="1"/>
</dbReference>
<dbReference type="GO" id="GO:0007018">
    <property type="term" value="P:microtubule-based movement"/>
    <property type="evidence" value="ECO:0007669"/>
    <property type="project" value="InterPro"/>
</dbReference>
<keyword evidence="3 4" id="KW-0505">Motor protein</keyword>
<dbReference type="SMART" id="SM00129">
    <property type="entry name" value="KISc"/>
    <property type="match status" value="1"/>
</dbReference>
<dbReference type="InterPro" id="IPR001752">
    <property type="entry name" value="Kinesin_motor_dom"/>
</dbReference>
<feature type="compositionally biased region" description="Low complexity" evidence="6">
    <location>
        <begin position="819"/>
        <end position="833"/>
    </location>
</feature>
<protein>
    <recommendedName>
        <fullName evidence="4">Kinesin-like protein</fullName>
    </recommendedName>
</protein>
<feature type="coiled-coil region" evidence="5">
    <location>
        <begin position="686"/>
        <end position="756"/>
    </location>
</feature>
<proteinExistence type="inferred from homology"/>
<gene>
    <name evidence="8" type="ORF">FCC1311_095622</name>
</gene>
<evidence type="ECO:0000256" key="2">
    <source>
        <dbReference type="ARBA" id="ARBA00022840"/>
    </source>
</evidence>
<evidence type="ECO:0000313" key="9">
    <source>
        <dbReference type="Proteomes" id="UP000241890"/>
    </source>
</evidence>
<feature type="region of interest" description="Disordered" evidence="6">
    <location>
        <begin position="1"/>
        <end position="21"/>
    </location>
</feature>
<feature type="coiled-coil region" evidence="5">
    <location>
        <begin position="354"/>
        <end position="388"/>
    </location>
</feature>
<feature type="compositionally biased region" description="Gly residues" evidence="6">
    <location>
        <begin position="469"/>
        <end position="488"/>
    </location>
</feature>
<dbReference type="PRINTS" id="PR00380">
    <property type="entry name" value="KINESINHEAVY"/>
</dbReference>
<feature type="domain" description="Kinesin motor" evidence="7">
    <location>
        <begin position="22"/>
        <end position="349"/>
    </location>
</feature>
<comment type="similarity">
    <text evidence="3 4">Belongs to the TRAFAC class myosin-kinesin ATPase superfamily. Kinesin family.</text>
</comment>
<dbReference type="PROSITE" id="PS00411">
    <property type="entry name" value="KINESIN_MOTOR_1"/>
    <property type="match status" value="1"/>
</dbReference>
<dbReference type="GO" id="GO:0005874">
    <property type="term" value="C:microtubule"/>
    <property type="evidence" value="ECO:0007669"/>
    <property type="project" value="UniProtKB-KW"/>
</dbReference>
<dbReference type="InParanoid" id="A0A2R5GSQ1"/>
<keyword evidence="5" id="KW-0175">Coiled coil</keyword>
<dbReference type="CDD" id="cd01369">
    <property type="entry name" value="KISc_KHC_KIF5"/>
    <property type="match status" value="1"/>
</dbReference>
<feature type="coiled-coil region" evidence="5">
    <location>
        <begin position="582"/>
        <end position="616"/>
    </location>
</feature>
<comment type="caution">
    <text evidence="8">The sequence shown here is derived from an EMBL/GenBank/DDBJ whole genome shotgun (WGS) entry which is preliminary data.</text>
</comment>
<name>A0A2R5GSQ1_9STRA</name>
<feature type="compositionally biased region" description="Basic and acidic residues" evidence="6">
    <location>
        <begin position="394"/>
        <end position="419"/>
    </location>
</feature>
<dbReference type="InterPro" id="IPR019821">
    <property type="entry name" value="Kinesin_motor_CS"/>
</dbReference>
<dbReference type="PANTHER" id="PTHR47968">
    <property type="entry name" value="CENTROMERE PROTEIN E"/>
    <property type="match status" value="1"/>
</dbReference>
<feature type="region of interest" description="Disordered" evidence="6">
    <location>
        <begin position="769"/>
        <end position="854"/>
    </location>
</feature>
<organism evidence="8 9">
    <name type="scientific">Hondaea fermentalgiana</name>
    <dbReference type="NCBI Taxonomy" id="2315210"/>
    <lineage>
        <taxon>Eukaryota</taxon>
        <taxon>Sar</taxon>
        <taxon>Stramenopiles</taxon>
        <taxon>Bigyra</taxon>
        <taxon>Labyrinthulomycetes</taxon>
        <taxon>Thraustochytrida</taxon>
        <taxon>Thraustochytriidae</taxon>
        <taxon>Hondaea</taxon>
    </lineage>
</organism>
<accession>A0A2R5GSQ1</accession>
<dbReference type="InterPro" id="IPR027640">
    <property type="entry name" value="Kinesin-like_fam"/>
</dbReference>
<dbReference type="FunFam" id="3.40.850.10:FF:000082">
    <property type="entry name" value="OSM3-like kinesin"/>
    <property type="match status" value="1"/>
</dbReference>
<dbReference type="SUPFAM" id="SSF52540">
    <property type="entry name" value="P-loop containing nucleoside triphosphate hydrolases"/>
    <property type="match status" value="1"/>
</dbReference>
<keyword evidence="9" id="KW-1185">Reference proteome</keyword>
<dbReference type="PANTHER" id="PTHR47968:SF17">
    <property type="entry name" value="KINESIN-LIKE PROTEIN"/>
    <property type="match status" value="1"/>
</dbReference>
<feature type="region of interest" description="Disordered" evidence="6">
    <location>
        <begin position="463"/>
        <end position="500"/>
    </location>
</feature>
<sequence length="854" mass="90498">MPATPSGSGGGGSGGGEGAASSVHVVVRVRPQNAKEEAAGGKVAVKVSKEEIQVDNVGSLSGEGVSRFTFDRVFQPESTQAEVFESIGRPLVENVFEGYNGTIFAYGQTSSGKTHTMQGPNITDPELAGIIPRTVEAIFQYIARAGENMEFTVRGSYVEIYLERIRDLLDVSRQNLQVREDPNRGIYVEHMSERYVNSFEEMMELMALGAGNRAQAATGMNEGSSRSHSVFVLQLVQTDTTTGTTKTSKINLVDLAGSEMVRKTGATGDRLDEAKMINLSLSALGKVINALTDGKSAHVPYRDSKLTRMLQESLGGNARTWLVINVSPSSYNALETINTLRFGNRAKAIKNKAVVNQVRTVEELEALLAQAERAIDVQAQYIEKLKRRLAQGGDDSRGDNAEAKKASADDGEDGNRQSSEDLAKQIVTLELQIKELRDAHESDVQELERSNAEIQILSQELNEAKRSGSGNGAGISGGVGGGQAGDGTGVEAPLTPAAAGSAEQIATAQAEKEALQNKLDEAESKYAHLEHQLKEVELNVNTLQKENERLNKELDAVPIGAPAASVASAVEAPAVGPDAPLEEQLAAAKEEARRLRADLEQKTGTYEATIQDLRSKVGESSSEAGAGTGTSDGAAVAAAAAATSASAASGGAEGKSMDPALEQRLYQLIAVHKQLLRKYAYAELAAAEKTQLLTLKEERIKVLENNIKSKEFNFRAQAERHALEIEDMQIERQKEVQQLQLEVARARRELNEQKSSFGAKALAFMNKTASGVSPGRSTASPLSKSPPQGNRIVKPLRGGGDASSGQSAASTGGGGGVFGWLSSSSKTTQGSSSAHEEGAQGEKPPSPPSAGASS</sequence>
<dbReference type="PROSITE" id="PS50067">
    <property type="entry name" value="KINESIN_MOTOR_2"/>
    <property type="match status" value="1"/>
</dbReference>
<feature type="compositionally biased region" description="Gly residues" evidence="6">
    <location>
        <begin position="7"/>
        <end position="18"/>
    </location>
</feature>
<dbReference type="Proteomes" id="UP000241890">
    <property type="component" value="Unassembled WGS sequence"/>
</dbReference>